<evidence type="ECO:0000256" key="7">
    <source>
        <dbReference type="SAM" id="MobiDB-lite"/>
    </source>
</evidence>
<dbReference type="InterPro" id="IPR008271">
    <property type="entry name" value="Ser/Thr_kinase_AS"/>
</dbReference>
<feature type="binding site" evidence="6">
    <location>
        <position position="216"/>
    </location>
    <ligand>
        <name>ATP</name>
        <dbReference type="ChEBI" id="CHEBI:30616"/>
    </ligand>
</feature>
<keyword evidence="2 6" id="KW-0547">Nucleotide-binding</keyword>
<reference evidence="9" key="1">
    <citation type="submission" date="2023-08" db="EMBL/GenBank/DDBJ databases">
        <title>Black Yeasts Isolated from many extreme environments.</title>
        <authorList>
            <person name="Coleine C."/>
            <person name="Stajich J.E."/>
            <person name="Selbmann L."/>
        </authorList>
    </citation>
    <scope>NUCLEOTIDE SEQUENCE</scope>
    <source>
        <strain evidence="9">CCFEE 5401</strain>
    </source>
</reference>
<dbReference type="Proteomes" id="UP001310890">
    <property type="component" value="Unassembled WGS sequence"/>
</dbReference>
<feature type="compositionally biased region" description="Low complexity" evidence="7">
    <location>
        <begin position="7"/>
        <end position="17"/>
    </location>
</feature>
<dbReference type="SUPFAM" id="SSF56112">
    <property type="entry name" value="Protein kinase-like (PK-like)"/>
    <property type="match status" value="1"/>
</dbReference>
<evidence type="ECO:0000256" key="5">
    <source>
        <dbReference type="ARBA" id="ARBA00037982"/>
    </source>
</evidence>
<dbReference type="InterPro" id="IPR011009">
    <property type="entry name" value="Kinase-like_dom_sf"/>
</dbReference>
<comment type="caution">
    <text evidence="9">The sequence shown here is derived from an EMBL/GenBank/DDBJ whole genome shotgun (WGS) entry which is preliminary data.</text>
</comment>
<name>A0AAN7T7M5_9PEZI</name>
<feature type="region of interest" description="Disordered" evidence="7">
    <location>
        <begin position="270"/>
        <end position="289"/>
    </location>
</feature>
<dbReference type="SMART" id="SM00220">
    <property type="entry name" value="S_TKc"/>
    <property type="match status" value="1"/>
</dbReference>
<dbReference type="Gene3D" id="3.30.200.20">
    <property type="entry name" value="Phosphorylase Kinase, domain 1"/>
    <property type="match status" value="1"/>
</dbReference>
<evidence type="ECO:0000256" key="6">
    <source>
        <dbReference type="PROSITE-ProRule" id="PRU10141"/>
    </source>
</evidence>
<keyword evidence="1" id="KW-0808">Transferase</keyword>
<keyword evidence="4 6" id="KW-0067">ATP-binding</keyword>
<dbReference type="PROSITE" id="PS00108">
    <property type="entry name" value="PROTEIN_KINASE_ST"/>
    <property type="match status" value="1"/>
</dbReference>
<proteinExistence type="inferred from homology"/>
<dbReference type="InterPro" id="IPR017441">
    <property type="entry name" value="Protein_kinase_ATP_BS"/>
</dbReference>
<dbReference type="PANTHER" id="PTHR11042:SF195">
    <property type="entry name" value="KINASE, PUTATIVE (AFU_ORTHOLOGUE AFUA_2G16620)-RELATED"/>
    <property type="match status" value="1"/>
</dbReference>
<evidence type="ECO:0000256" key="2">
    <source>
        <dbReference type="ARBA" id="ARBA00022741"/>
    </source>
</evidence>
<dbReference type="AlphaFoldDB" id="A0AAN7T7M5"/>
<evidence type="ECO:0000313" key="9">
    <source>
        <dbReference type="EMBL" id="KAK5105776.1"/>
    </source>
</evidence>
<sequence>MSKFFRSSSSDSSSDDSVQNVDQSGADGQSVELIDALATLNTGGAPGQQSQLLLHALLEERCMNAAYRDWTSRHDYIDHDAVRRNATTEYQRQCRVLANHNLMAGGMENEAFSATRQRFRDGLDMLSVPFTGPTAFPDTINAAALPPVFSSGQLQLVRHGNPPKSLLNTATPVQQHLGLSQYSTNFDELGVLGKGGYGVVYHARHKLDLIEYAVKKIPISAARLQRIRTHGNAELDKLLLEPRTLASLDHPNIVRYHNAWIELSTATHSSSNVPAATSSTQPATWSPPNLSDDDAVLGADDDRSLKRVTTVSDDNAPVDVLFEHSTTDEDVSHEVITELSNESVEARSEQGSRPDIANGLLEETSESNNSMLAPSAKPCFYLHLQMGLYPMSLADFLSSDTPTSKNNAATARHCFHLQPSLSILLAIIDGLTYLHRKGIAHGDLKPANILVVPNGNLQTTEDSVDQASCIECHAAGNPQPTALNIRLGDFGLATALSHSTESSQQTPQAAGGGTAMYRPPHPVTDSASLDVYALGIIAFELLYKFSTRMERQEILCRLKLEGWFPEDIDEGGRRIVDGLLGGDAGLLGRVRGEVMGMGGGDEGSGVVG</sequence>
<dbReference type="GO" id="GO:0005634">
    <property type="term" value="C:nucleus"/>
    <property type="evidence" value="ECO:0007669"/>
    <property type="project" value="TreeGrafter"/>
</dbReference>
<accession>A0AAN7T7M5</accession>
<dbReference type="InterPro" id="IPR000719">
    <property type="entry name" value="Prot_kinase_dom"/>
</dbReference>
<comment type="similarity">
    <text evidence="5">Belongs to the protein kinase superfamily. Ser/Thr protein kinase family. GCN2 subfamily.</text>
</comment>
<dbReference type="InterPro" id="IPR050339">
    <property type="entry name" value="CC_SR_Kinase"/>
</dbReference>
<evidence type="ECO:0000256" key="4">
    <source>
        <dbReference type="ARBA" id="ARBA00022840"/>
    </source>
</evidence>
<evidence type="ECO:0000256" key="3">
    <source>
        <dbReference type="ARBA" id="ARBA00022777"/>
    </source>
</evidence>
<dbReference type="GO" id="GO:0005524">
    <property type="term" value="F:ATP binding"/>
    <property type="evidence" value="ECO:0007669"/>
    <property type="project" value="UniProtKB-UniRule"/>
</dbReference>
<evidence type="ECO:0000313" key="10">
    <source>
        <dbReference type="Proteomes" id="UP001310890"/>
    </source>
</evidence>
<dbReference type="Gene3D" id="1.10.510.10">
    <property type="entry name" value="Transferase(Phosphotransferase) domain 1"/>
    <property type="match status" value="1"/>
</dbReference>
<dbReference type="GO" id="GO:1990625">
    <property type="term" value="P:negative regulation of cytoplasmic translational initiation in response to stress"/>
    <property type="evidence" value="ECO:0007669"/>
    <property type="project" value="TreeGrafter"/>
</dbReference>
<feature type="domain" description="Protein kinase" evidence="8">
    <location>
        <begin position="186"/>
        <end position="608"/>
    </location>
</feature>
<feature type="region of interest" description="Disordered" evidence="7">
    <location>
        <begin position="497"/>
        <end position="519"/>
    </location>
</feature>
<feature type="compositionally biased region" description="Polar residues" evidence="7">
    <location>
        <begin position="497"/>
        <end position="508"/>
    </location>
</feature>
<dbReference type="PANTHER" id="PTHR11042">
    <property type="entry name" value="EUKARYOTIC TRANSLATION INITIATION FACTOR 2-ALPHA KINASE EIF2-ALPHA KINASE -RELATED"/>
    <property type="match status" value="1"/>
</dbReference>
<protein>
    <recommendedName>
        <fullName evidence="8">Protein kinase domain-containing protein</fullName>
    </recommendedName>
</protein>
<dbReference type="Pfam" id="PF00069">
    <property type="entry name" value="Pkinase"/>
    <property type="match status" value="1"/>
</dbReference>
<keyword evidence="3" id="KW-0418">Kinase</keyword>
<dbReference type="PROSITE" id="PS50011">
    <property type="entry name" value="PROTEIN_KINASE_DOM"/>
    <property type="match status" value="1"/>
</dbReference>
<dbReference type="EMBL" id="JAVRRL010000155">
    <property type="protein sequence ID" value="KAK5105776.1"/>
    <property type="molecule type" value="Genomic_DNA"/>
</dbReference>
<gene>
    <name evidence="9" type="ORF">LTR62_002156</name>
</gene>
<dbReference type="GO" id="GO:0004694">
    <property type="term" value="F:eukaryotic translation initiation factor 2alpha kinase activity"/>
    <property type="evidence" value="ECO:0007669"/>
    <property type="project" value="TreeGrafter"/>
</dbReference>
<dbReference type="GO" id="GO:0005829">
    <property type="term" value="C:cytosol"/>
    <property type="evidence" value="ECO:0007669"/>
    <property type="project" value="TreeGrafter"/>
</dbReference>
<organism evidence="9 10">
    <name type="scientific">Meristemomyces frigidus</name>
    <dbReference type="NCBI Taxonomy" id="1508187"/>
    <lineage>
        <taxon>Eukaryota</taxon>
        <taxon>Fungi</taxon>
        <taxon>Dikarya</taxon>
        <taxon>Ascomycota</taxon>
        <taxon>Pezizomycotina</taxon>
        <taxon>Dothideomycetes</taxon>
        <taxon>Dothideomycetidae</taxon>
        <taxon>Mycosphaerellales</taxon>
        <taxon>Teratosphaeriaceae</taxon>
        <taxon>Meristemomyces</taxon>
    </lineage>
</organism>
<feature type="region of interest" description="Disordered" evidence="7">
    <location>
        <begin position="1"/>
        <end position="25"/>
    </location>
</feature>
<evidence type="ECO:0000256" key="1">
    <source>
        <dbReference type="ARBA" id="ARBA00022679"/>
    </source>
</evidence>
<dbReference type="PROSITE" id="PS00107">
    <property type="entry name" value="PROTEIN_KINASE_ATP"/>
    <property type="match status" value="1"/>
</dbReference>
<evidence type="ECO:0000259" key="8">
    <source>
        <dbReference type="PROSITE" id="PS50011"/>
    </source>
</evidence>